<dbReference type="Proteomes" id="UP000253910">
    <property type="component" value="Unassembled WGS sequence"/>
</dbReference>
<dbReference type="RefSeq" id="WP_111315377.1">
    <property type="nucleotide sequence ID" value="NZ_QEPW01000007.1"/>
</dbReference>
<dbReference type="FunFam" id="3.40.1260.10:FF:000001">
    <property type="entry name" value="Sulfurtransferase TusD"/>
    <property type="match status" value="1"/>
</dbReference>
<evidence type="ECO:0000256" key="3">
    <source>
        <dbReference type="ARBA" id="ARBA00022490"/>
    </source>
</evidence>
<organism evidence="5 6">
    <name type="scientific">Haemophilus parainfluenzae</name>
    <dbReference type="NCBI Taxonomy" id="729"/>
    <lineage>
        <taxon>Bacteria</taxon>
        <taxon>Pseudomonadati</taxon>
        <taxon>Pseudomonadota</taxon>
        <taxon>Gammaproteobacteria</taxon>
        <taxon>Pasteurellales</taxon>
        <taxon>Pasteurellaceae</taxon>
        <taxon>Haemophilus</taxon>
    </lineage>
</organism>
<sequence>MNYVLAVKSPVYGKQGAFLAYQFAQALLEKGHAISQIFFFQDGVSNGNGLVYPANDEFNLTQAWQAFSAQHHIPLHLCVAASQRRGVVDTLTAKETDKTNLAEGFEITGLGEFMAMALKADRVVTL</sequence>
<comment type="subcellular location">
    <subcellularLocation>
        <location evidence="1">Cytoplasm</location>
    </subcellularLocation>
</comment>
<dbReference type="NCBIfam" id="TIGR03012">
    <property type="entry name" value="sulf_tusD_dsrE"/>
    <property type="match status" value="1"/>
</dbReference>
<evidence type="ECO:0000256" key="2">
    <source>
        <dbReference type="ARBA" id="ARBA00007067"/>
    </source>
</evidence>
<evidence type="ECO:0000256" key="4">
    <source>
        <dbReference type="ARBA" id="ARBA00022679"/>
    </source>
</evidence>
<dbReference type="InterPro" id="IPR003787">
    <property type="entry name" value="Sulphur_relay_DsrE/F-like"/>
</dbReference>
<protein>
    <submittedName>
        <fullName evidence="5">Sulfurtransferase complex subunit TusD</fullName>
    </submittedName>
</protein>
<dbReference type="InterPro" id="IPR027396">
    <property type="entry name" value="DsrEFH-like"/>
</dbReference>
<proteinExistence type="inferred from homology"/>
<dbReference type="GO" id="GO:0016783">
    <property type="term" value="F:sulfurtransferase activity"/>
    <property type="evidence" value="ECO:0007669"/>
    <property type="project" value="InterPro"/>
</dbReference>
<gene>
    <name evidence="5" type="ORF">DPV87_05210</name>
</gene>
<dbReference type="PANTHER" id="PTHR34874">
    <property type="entry name" value="PROTEIN YCHN"/>
    <property type="match status" value="1"/>
</dbReference>
<evidence type="ECO:0000256" key="1">
    <source>
        <dbReference type="ARBA" id="ARBA00004496"/>
    </source>
</evidence>
<evidence type="ECO:0000313" key="6">
    <source>
        <dbReference type="Proteomes" id="UP000253910"/>
    </source>
</evidence>
<comment type="similarity">
    <text evidence="2">Belongs to the DsrE/TusD family.</text>
</comment>
<dbReference type="GO" id="GO:1990228">
    <property type="term" value="C:sulfurtransferase complex"/>
    <property type="evidence" value="ECO:0007669"/>
    <property type="project" value="TreeGrafter"/>
</dbReference>
<dbReference type="PANTHER" id="PTHR34874:SF3">
    <property type="entry name" value="SULFURTRANSFERASE TUSD"/>
    <property type="match status" value="1"/>
</dbReference>
<dbReference type="EMBL" id="QEPW01000007">
    <property type="protein sequence ID" value="RDE91862.1"/>
    <property type="molecule type" value="Genomic_DNA"/>
</dbReference>
<dbReference type="AlphaFoldDB" id="A0A369Z7Y8"/>
<dbReference type="SUPFAM" id="SSF75169">
    <property type="entry name" value="DsrEFH-like"/>
    <property type="match status" value="1"/>
</dbReference>
<dbReference type="GO" id="GO:0097163">
    <property type="term" value="F:sulfur carrier activity"/>
    <property type="evidence" value="ECO:0007669"/>
    <property type="project" value="TreeGrafter"/>
</dbReference>
<dbReference type="NCBIfam" id="NF001237">
    <property type="entry name" value="PRK00207.1"/>
    <property type="match status" value="1"/>
</dbReference>
<name>A0A369Z7Y8_HAEPA</name>
<keyword evidence="4 5" id="KW-0808">Transferase</keyword>
<dbReference type="InterPro" id="IPR017463">
    <property type="entry name" value="Sulphur_relay_TusD/DsrE"/>
</dbReference>
<dbReference type="Gene3D" id="3.40.1260.10">
    <property type="entry name" value="DsrEFH-like"/>
    <property type="match status" value="1"/>
</dbReference>
<evidence type="ECO:0000313" key="5">
    <source>
        <dbReference type="EMBL" id="RDE91862.1"/>
    </source>
</evidence>
<keyword evidence="3" id="KW-0963">Cytoplasm</keyword>
<reference evidence="5 6" key="1">
    <citation type="submission" date="2018-05" db="EMBL/GenBank/DDBJ databases">
        <title>Draft Genome Sequences for a Diverse set of 7 Haemophilus Species.</title>
        <authorList>
            <person name="Nichols M."/>
            <person name="Topaz N."/>
            <person name="Wang X."/>
            <person name="Wang X."/>
            <person name="Boxrud D."/>
        </authorList>
    </citation>
    <scope>NUCLEOTIDE SEQUENCE [LARGE SCALE GENOMIC DNA]</scope>
    <source>
        <strain evidence="5 6">C2008001710</strain>
    </source>
</reference>
<accession>A0A369Z7Y8</accession>
<dbReference type="GO" id="GO:0002143">
    <property type="term" value="P:tRNA wobble position uridine thiolation"/>
    <property type="evidence" value="ECO:0007669"/>
    <property type="project" value="TreeGrafter"/>
</dbReference>
<dbReference type="Pfam" id="PF02635">
    <property type="entry name" value="DsrE"/>
    <property type="match status" value="1"/>
</dbReference>
<comment type="caution">
    <text evidence="5">The sequence shown here is derived from an EMBL/GenBank/DDBJ whole genome shotgun (WGS) entry which is preliminary data.</text>
</comment>